<dbReference type="PANTHER" id="PTHR34708:SF1">
    <property type="entry name" value="OS08G0126400 PROTEIN"/>
    <property type="match status" value="1"/>
</dbReference>
<dbReference type="SMART" id="SM00256">
    <property type="entry name" value="FBOX"/>
    <property type="match status" value="1"/>
</dbReference>
<reference evidence="2" key="2">
    <citation type="submission" date="2015-07" db="EMBL/GenBank/DDBJ databases">
        <authorList>
            <person name="Noorani M."/>
        </authorList>
    </citation>
    <scope>NUCLEOTIDE SEQUENCE</scope>
    <source>
        <strain evidence="2">Yugu1</strain>
    </source>
</reference>
<dbReference type="InterPro" id="IPR036047">
    <property type="entry name" value="F-box-like_dom_sf"/>
</dbReference>
<dbReference type="AlphaFoldDB" id="K3YY14"/>
<dbReference type="Proteomes" id="UP000004995">
    <property type="component" value="Unassembled WGS sequence"/>
</dbReference>
<dbReference type="PANTHER" id="PTHR34708">
    <property type="entry name" value="OS07G0440000 PROTEIN"/>
    <property type="match status" value="1"/>
</dbReference>
<feature type="domain" description="F-box" evidence="1">
    <location>
        <begin position="10"/>
        <end position="51"/>
    </location>
</feature>
<organism evidence="3 4">
    <name type="scientific">Setaria italica</name>
    <name type="common">Foxtail millet</name>
    <name type="synonym">Panicum italicum</name>
    <dbReference type="NCBI Taxonomy" id="4555"/>
    <lineage>
        <taxon>Eukaryota</taxon>
        <taxon>Viridiplantae</taxon>
        <taxon>Streptophyta</taxon>
        <taxon>Embryophyta</taxon>
        <taxon>Tracheophyta</taxon>
        <taxon>Spermatophyta</taxon>
        <taxon>Magnoliopsida</taxon>
        <taxon>Liliopsida</taxon>
        <taxon>Poales</taxon>
        <taxon>Poaceae</taxon>
        <taxon>PACMAD clade</taxon>
        <taxon>Panicoideae</taxon>
        <taxon>Panicodae</taxon>
        <taxon>Paniceae</taxon>
        <taxon>Cenchrinae</taxon>
        <taxon>Setaria</taxon>
    </lineage>
</organism>
<dbReference type="Pfam" id="PF03478">
    <property type="entry name" value="Beta-prop_KIB1-4"/>
    <property type="match status" value="1"/>
</dbReference>
<dbReference type="EnsemblPlants" id="KQL30596">
    <property type="protein sequence ID" value="KQL30596"/>
    <property type="gene ID" value="SETIT_019164mg"/>
</dbReference>
<evidence type="ECO:0000313" key="4">
    <source>
        <dbReference type="Proteomes" id="UP000004995"/>
    </source>
</evidence>
<keyword evidence="4" id="KW-1185">Reference proteome</keyword>
<dbReference type="eggNOG" id="ENOG502SVJV">
    <property type="taxonomic scope" value="Eukaryota"/>
</dbReference>
<dbReference type="Gramene" id="KQL30596">
    <property type="protein sequence ID" value="KQL30596"/>
    <property type="gene ID" value="SETIT_019164mg"/>
</dbReference>
<reference evidence="3" key="3">
    <citation type="submission" date="2018-08" db="UniProtKB">
        <authorList>
            <consortium name="EnsemblPlants"/>
        </authorList>
    </citation>
    <scope>IDENTIFICATION</scope>
    <source>
        <strain evidence="3">Yugu1</strain>
    </source>
</reference>
<evidence type="ECO:0000313" key="3">
    <source>
        <dbReference type="EnsemblPlants" id="KQL30596"/>
    </source>
</evidence>
<dbReference type="OrthoDB" id="642536at2759"/>
<dbReference type="EMBL" id="AGNK02000446">
    <property type="status" value="NOT_ANNOTATED_CDS"/>
    <property type="molecule type" value="Genomic_DNA"/>
</dbReference>
<accession>K3YY14</accession>
<dbReference type="HOGENOM" id="CLU_738512_0_0_1"/>
<dbReference type="EMBL" id="CM003528">
    <property type="protein sequence ID" value="RCV07419.1"/>
    <property type="molecule type" value="Genomic_DNA"/>
</dbReference>
<protein>
    <recommendedName>
        <fullName evidence="1">F-box domain-containing protein</fullName>
    </recommendedName>
</protein>
<sequence length="375" mass="41037">MAPPRPWADLPLELVSCIADRLKALRCYLAARGVSKAWRSALESASPYVVRVCRIRVRAHAVAVSIPLRRSFHLTTINSYSRCVGSCHGWLAIIPYLGSNVVLLMNPLTGKNLKLVLPLLPTFQPPHRIVFAPNPSVEGFTAVATWVAGANKLLAYVRIRNATCSFELIPVDTPTVHVVYHAGEGGGGGKFYCLLKNGEVRVLRVPRDLQATPVLEPLLDDGVPSGPTDIFAPPFSRLPEHTLAKHLRNTGGAMNVEFPGGGSLHMSKNEVFVLRHASASVSVGLSNAVSVHAEGMAGMKGNCVYWVGPSDFAEAMAFDMETKRSTRLHRDLLRCLFTLNFFFLSNTLGQLSIFVPFQLFSRFISPAEKLNKQPN</sequence>
<evidence type="ECO:0000313" key="2">
    <source>
        <dbReference type="EMBL" id="RCV07419.1"/>
    </source>
</evidence>
<gene>
    <name evidence="2" type="ORF">SETIT_1G243000v2</name>
</gene>
<dbReference type="InterPro" id="IPR005174">
    <property type="entry name" value="KIB1-4_b-propeller"/>
</dbReference>
<reference evidence="2 4" key="1">
    <citation type="journal article" date="2012" name="Nat. Biotechnol.">
        <title>Reference genome sequence of the model plant Setaria.</title>
        <authorList>
            <person name="Bennetzen J.L."/>
            <person name="Schmutz J."/>
            <person name="Wang H."/>
            <person name="Percifield R."/>
            <person name="Hawkins J."/>
            <person name="Pontaroli A.C."/>
            <person name="Estep M."/>
            <person name="Feng L."/>
            <person name="Vaughn J.N."/>
            <person name="Grimwood J."/>
            <person name="Jenkins J."/>
            <person name="Barry K."/>
            <person name="Lindquist E."/>
            <person name="Hellsten U."/>
            <person name="Deshpande S."/>
            <person name="Wang X."/>
            <person name="Wu X."/>
            <person name="Mitros T."/>
            <person name="Triplett J."/>
            <person name="Yang X."/>
            <person name="Ye C.Y."/>
            <person name="Mauro-Herrera M."/>
            <person name="Wang L."/>
            <person name="Li P."/>
            <person name="Sharma M."/>
            <person name="Sharma R."/>
            <person name="Ronald P.C."/>
            <person name="Panaud O."/>
            <person name="Kellogg E.A."/>
            <person name="Brutnell T.P."/>
            <person name="Doust A.N."/>
            <person name="Tuskan G.A."/>
            <person name="Rokhsar D."/>
            <person name="Devos K.M."/>
        </authorList>
    </citation>
    <scope>NUCLEOTIDE SEQUENCE [LARGE SCALE GENOMIC DNA]</scope>
    <source>
        <strain evidence="4">cv. Yugu1</strain>
        <strain evidence="2">Yugu1</strain>
    </source>
</reference>
<dbReference type="SUPFAM" id="SSF81383">
    <property type="entry name" value="F-box domain"/>
    <property type="match status" value="1"/>
</dbReference>
<dbReference type="InterPro" id="IPR001810">
    <property type="entry name" value="F-box_dom"/>
</dbReference>
<dbReference type="OMA" id="FYHEYAT"/>
<evidence type="ECO:0000259" key="1">
    <source>
        <dbReference type="SMART" id="SM00256"/>
    </source>
</evidence>
<name>K3YY14_SETIT</name>
<proteinExistence type="predicted"/>